<dbReference type="OrthoDB" id="2428951at2759"/>
<proteinExistence type="predicted"/>
<feature type="compositionally biased region" description="Low complexity" evidence="1">
    <location>
        <begin position="202"/>
        <end position="222"/>
    </location>
</feature>
<feature type="compositionally biased region" description="Low complexity" evidence="1">
    <location>
        <begin position="159"/>
        <end position="183"/>
    </location>
</feature>
<feature type="compositionally biased region" description="Low complexity" evidence="1">
    <location>
        <begin position="293"/>
        <end position="320"/>
    </location>
</feature>
<sequence>MEESPEQLMSQALLEKLEPLIHTIESQLRDLGQGQVILQGNVAQLSSELNMTQAELDKVHDTFARLPHYITKLTAMKNTIATVSIMSRKLKRRAEQVAIGREKQNNKAQAARAREQAYDQTIAAVQSRTSGPTTSASTEPQTQSTSGAGTAGTAGTAGGVSSNQAFSPSSPHSRSTISMPSIRLPFPLPAKPAFPIVSNTRSSSGTGSPPPSSSQRLSPMLSGRKVETSTVAKGELGPEQASEQADSSSNSPQQPLVDRFPQISSTTDDSIKAVGSSMEVEVVRLRRKKKAGSKSSASSVASTGTTGSKKGQAGKSTKTGPGTPRASSPSQI</sequence>
<feature type="compositionally biased region" description="Polar residues" evidence="1">
    <location>
        <begin position="126"/>
        <end position="143"/>
    </location>
</feature>
<evidence type="ECO:0008006" key="4">
    <source>
        <dbReference type="Google" id="ProtNLM"/>
    </source>
</evidence>
<feature type="region of interest" description="Disordered" evidence="1">
    <location>
        <begin position="126"/>
        <end position="183"/>
    </location>
</feature>
<feature type="compositionally biased region" description="Polar residues" evidence="1">
    <location>
        <begin position="241"/>
        <end position="254"/>
    </location>
</feature>
<keyword evidence="3" id="KW-1185">Reference proteome</keyword>
<feature type="compositionally biased region" description="Gly residues" evidence="1">
    <location>
        <begin position="149"/>
        <end position="158"/>
    </location>
</feature>
<dbReference type="PANTHER" id="PTHR31328">
    <property type="entry name" value="BIOGENESIS OF LYSOSOME-RELATED ORGANELLES COMPLEX 1 SUBUNIT 6"/>
    <property type="match status" value="1"/>
</dbReference>
<gene>
    <name evidence="2" type="ORF">BG015_003344</name>
</gene>
<protein>
    <recommendedName>
        <fullName evidence="4">Biogenesis of lysosome-related organelles complex 1 subunit 7</fullName>
    </recommendedName>
</protein>
<organism evidence="2 3">
    <name type="scientific">Linnemannia schmuckeri</name>
    <dbReference type="NCBI Taxonomy" id="64567"/>
    <lineage>
        <taxon>Eukaryota</taxon>
        <taxon>Fungi</taxon>
        <taxon>Fungi incertae sedis</taxon>
        <taxon>Mucoromycota</taxon>
        <taxon>Mortierellomycotina</taxon>
        <taxon>Mortierellomycetes</taxon>
        <taxon>Mortierellales</taxon>
        <taxon>Mortierellaceae</taxon>
        <taxon>Linnemannia</taxon>
    </lineage>
</organism>
<evidence type="ECO:0000256" key="1">
    <source>
        <dbReference type="SAM" id="MobiDB-lite"/>
    </source>
</evidence>
<dbReference type="PANTHER" id="PTHR31328:SF2">
    <property type="entry name" value="BIOGENESIS OF LYSOSOME-RELATED ORGANELLES COMPLEX 1 SUBUNIT 6"/>
    <property type="match status" value="1"/>
</dbReference>
<dbReference type="AlphaFoldDB" id="A0A9P5VCV1"/>
<dbReference type="GO" id="GO:0030133">
    <property type="term" value="C:transport vesicle"/>
    <property type="evidence" value="ECO:0007669"/>
    <property type="project" value="TreeGrafter"/>
</dbReference>
<dbReference type="EMBL" id="JAAAUQ010000173">
    <property type="protein sequence ID" value="KAF9153464.1"/>
    <property type="molecule type" value="Genomic_DNA"/>
</dbReference>
<dbReference type="InterPro" id="IPR028119">
    <property type="entry name" value="Snapin/Pallidin/Snn1"/>
</dbReference>
<dbReference type="Proteomes" id="UP000748756">
    <property type="component" value="Unassembled WGS sequence"/>
</dbReference>
<accession>A0A9P5VCV1</accession>
<comment type="caution">
    <text evidence="2">The sequence shown here is derived from an EMBL/GenBank/DDBJ whole genome shotgun (WGS) entry which is preliminary data.</text>
</comment>
<evidence type="ECO:0000313" key="2">
    <source>
        <dbReference type="EMBL" id="KAF9153464.1"/>
    </source>
</evidence>
<feature type="region of interest" description="Disordered" evidence="1">
    <location>
        <begin position="195"/>
        <end position="332"/>
    </location>
</feature>
<dbReference type="GO" id="GO:0031083">
    <property type="term" value="C:BLOC-1 complex"/>
    <property type="evidence" value="ECO:0007669"/>
    <property type="project" value="TreeGrafter"/>
</dbReference>
<evidence type="ECO:0000313" key="3">
    <source>
        <dbReference type="Proteomes" id="UP000748756"/>
    </source>
</evidence>
<name>A0A9P5VCV1_9FUNG</name>
<dbReference type="Pfam" id="PF14712">
    <property type="entry name" value="Snapin_Pallidin"/>
    <property type="match status" value="1"/>
</dbReference>
<reference evidence="2" key="1">
    <citation type="journal article" date="2020" name="Fungal Divers.">
        <title>Resolving the Mortierellaceae phylogeny through synthesis of multi-gene phylogenetics and phylogenomics.</title>
        <authorList>
            <person name="Vandepol N."/>
            <person name="Liber J."/>
            <person name="Desiro A."/>
            <person name="Na H."/>
            <person name="Kennedy M."/>
            <person name="Barry K."/>
            <person name="Grigoriev I.V."/>
            <person name="Miller A.N."/>
            <person name="O'Donnell K."/>
            <person name="Stajich J.E."/>
            <person name="Bonito G."/>
        </authorList>
    </citation>
    <scope>NUCLEOTIDE SEQUENCE</scope>
    <source>
        <strain evidence="2">NRRL 6426</strain>
    </source>
</reference>